<feature type="compositionally biased region" description="Low complexity" evidence="3">
    <location>
        <begin position="439"/>
        <end position="455"/>
    </location>
</feature>
<feature type="compositionally biased region" description="Low complexity" evidence="3">
    <location>
        <begin position="128"/>
        <end position="138"/>
    </location>
</feature>
<sequence>PQPFGRMMAIDGTTRELDAKYAELQDANARVHALQQRLRAAQPLLWLDGALVMNKPTKPTRRRPRTSSSSPLTTDVDLAMMDMLSGPSRRNIEWEVSKRIARVDRELRVFPPSQRSWNRRDALRRQAAAAVSAASNQAEEPRATSKRQTAASGRKKSPLKAPVDADKERDDRRSVRAPLPSSPALAATRKPMTKPPIRPLAAARAPSIDLNWSDDEKENEKVNKTIKPVEQPIFVKPASSVDMDASQPVDEEKSSDDQTEDRPLKSQATEEPPEPALKPKAMDRLNHDIGLENDTAVVANAAPRQPHDLNKPRELAVPSSIGHQILSDNRTMPSVSFGAPAAVGDQAKRLNSDVLRRLFNDLDTDKDGRLNRIEVCMAMHRLQLSVSAARIASFFRRVHEAVARDDVGNGFRLSPREPLREVIDYKQFIAFVTAAFDRQQQQPQPKSQIVRARPAPSKPPSSPPVPTKADHIASSSPLDYRIAATSGSLETRQTNSMTTKLVYVVENDDVSIETKIMRDLPDLLVACALTEGEESTVNGEAQNPDGKTSVASSIDEATLKGIIKNLMQEYIQQNAALRDSNDASGLRRAGAFFNQHCSSTFDTQPDASVEGSDNGSATAWVDVLTEEQVAALVKHITRTLKSPTPPDQDPIVTEEAVDDPVEDIVDESPTAVMTTPDSGREQLEQATDMPDFEAVRRIGMVAEKAVQAGEDDVELQLAKDHRDTSPSNIFPVEEVQPQPVADASPQLRSHLAAAIVGLSRAVMPVNPRSRSGTDRSREVLQALRRQRQSTVQLHASTTSSVSMASSSVCSIRSSISTSIGDKWQSNASSDQDPQRLHKSKKGDGGQATQWPPLSQTVEQSTPVAPLPLIEKTLGATSMASIESWGGSSYSSNSSGSVAMNSVSESWRDRSIFAASPWQPTGLRHRRHHRVVSDEDPGSNSSEDLSEGEIKPRLARRLDLSDGELFGKQRDKVVRQRNRATAAQHFAQGPLSSQHDALVTSRDSQTSVESGEVPRILEERYHAKLLDVSSSSLESGEAEEGAILDEPTVATS</sequence>
<feature type="non-terminal residue" evidence="5">
    <location>
        <position position="1"/>
    </location>
</feature>
<reference evidence="5" key="1">
    <citation type="submission" date="2022-11" db="EMBL/GenBank/DDBJ databases">
        <authorList>
            <person name="Morgan W.R."/>
            <person name="Tartar A."/>
        </authorList>
    </citation>
    <scope>NUCLEOTIDE SEQUENCE</scope>
    <source>
        <strain evidence="5">ARSEF 373</strain>
    </source>
</reference>
<dbReference type="InterPro" id="IPR018247">
    <property type="entry name" value="EF_Hand_1_Ca_BS"/>
</dbReference>
<reference evidence="5" key="2">
    <citation type="journal article" date="2023" name="Microbiol Resour">
        <title>Decontamination and Annotation of the Draft Genome Sequence of the Oomycete Lagenidium giganteum ARSEF 373.</title>
        <authorList>
            <person name="Morgan W.R."/>
            <person name="Tartar A."/>
        </authorList>
    </citation>
    <scope>NUCLEOTIDE SEQUENCE</scope>
    <source>
        <strain evidence="5">ARSEF 373</strain>
    </source>
</reference>
<dbReference type="Gene3D" id="1.10.238.10">
    <property type="entry name" value="EF-hand"/>
    <property type="match status" value="1"/>
</dbReference>
<evidence type="ECO:0000256" key="1">
    <source>
        <dbReference type="ARBA" id="ARBA00022837"/>
    </source>
</evidence>
<feature type="region of interest" description="Disordered" evidence="3">
    <location>
        <begin position="921"/>
        <end position="949"/>
    </location>
</feature>
<comment type="caution">
    <text evidence="5">The sequence shown here is derived from an EMBL/GenBank/DDBJ whole genome shotgun (WGS) entry which is preliminary data.</text>
</comment>
<feature type="compositionally biased region" description="Basic and acidic residues" evidence="3">
    <location>
        <begin position="163"/>
        <end position="174"/>
    </location>
</feature>
<proteinExistence type="predicted"/>
<dbReference type="GO" id="GO:0005509">
    <property type="term" value="F:calcium ion binding"/>
    <property type="evidence" value="ECO:0007669"/>
    <property type="project" value="InterPro"/>
</dbReference>
<feature type="region of interest" description="Disordered" evidence="3">
    <location>
        <begin position="128"/>
        <end position="202"/>
    </location>
</feature>
<feature type="region of interest" description="Disordered" evidence="3">
    <location>
        <begin position="1028"/>
        <end position="1051"/>
    </location>
</feature>
<dbReference type="SUPFAM" id="SSF47473">
    <property type="entry name" value="EF-hand"/>
    <property type="match status" value="1"/>
</dbReference>
<dbReference type="PROSITE" id="PS50222">
    <property type="entry name" value="EF_HAND_2"/>
    <property type="match status" value="1"/>
</dbReference>
<feature type="region of interest" description="Disordered" evidence="3">
    <location>
        <begin position="439"/>
        <end position="473"/>
    </location>
</feature>
<name>A0AAV2YN50_9STRA</name>
<dbReference type="EMBL" id="DAKRPA010000245">
    <property type="protein sequence ID" value="DAZ94534.1"/>
    <property type="molecule type" value="Genomic_DNA"/>
</dbReference>
<feature type="region of interest" description="Disordered" evidence="3">
    <location>
        <begin position="230"/>
        <end position="280"/>
    </location>
</feature>
<protein>
    <recommendedName>
        <fullName evidence="4">EF-hand domain-containing protein</fullName>
    </recommendedName>
</protein>
<evidence type="ECO:0000313" key="6">
    <source>
        <dbReference type="Proteomes" id="UP001146120"/>
    </source>
</evidence>
<accession>A0AAV2YN50</accession>
<dbReference type="Proteomes" id="UP001146120">
    <property type="component" value="Unassembled WGS sequence"/>
</dbReference>
<evidence type="ECO:0000256" key="3">
    <source>
        <dbReference type="SAM" id="MobiDB-lite"/>
    </source>
</evidence>
<keyword evidence="6" id="KW-1185">Reference proteome</keyword>
<feature type="region of interest" description="Disordered" evidence="3">
    <location>
        <begin position="978"/>
        <end position="1013"/>
    </location>
</feature>
<evidence type="ECO:0000259" key="4">
    <source>
        <dbReference type="PROSITE" id="PS50222"/>
    </source>
</evidence>
<keyword evidence="1" id="KW-0106">Calcium</keyword>
<dbReference type="AlphaFoldDB" id="A0AAV2YN50"/>
<evidence type="ECO:0000313" key="5">
    <source>
        <dbReference type="EMBL" id="DAZ94534.1"/>
    </source>
</evidence>
<feature type="region of interest" description="Disordered" evidence="3">
    <location>
        <begin position="55"/>
        <end position="75"/>
    </location>
</feature>
<evidence type="ECO:0000256" key="2">
    <source>
        <dbReference type="SAM" id="Coils"/>
    </source>
</evidence>
<feature type="compositionally biased region" description="Pro residues" evidence="3">
    <location>
        <begin position="456"/>
        <end position="466"/>
    </location>
</feature>
<feature type="compositionally biased region" description="Low complexity" evidence="3">
    <location>
        <begin position="176"/>
        <end position="187"/>
    </location>
</feature>
<feature type="region of interest" description="Disordered" evidence="3">
    <location>
        <begin position="820"/>
        <end position="860"/>
    </location>
</feature>
<feature type="coiled-coil region" evidence="2">
    <location>
        <begin position="10"/>
        <end position="37"/>
    </location>
</feature>
<dbReference type="InterPro" id="IPR002048">
    <property type="entry name" value="EF_hand_dom"/>
</dbReference>
<feature type="compositionally biased region" description="Polar residues" evidence="3">
    <location>
        <begin position="989"/>
        <end position="1008"/>
    </location>
</feature>
<organism evidence="5 6">
    <name type="scientific">Lagenidium giganteum</name>
    <dbReference type="NCBI Taxonomy" id="4803"/>
    <lineage>
        <taxon>Eukaryota</taxon>
        <taxon>Sar</taxon>
        <taxon>Stramenopiles</taxon>
        <taxon>Oomycota</taxon>
        <taxon>Peronosporomycetes</taxon>
        <taxon>Pythiales</taxon>
        <taxon>Pythiaceae</taxon>
    </lineage>
</organism>
<keyword evidence="2" id="KW-0175">Coiled coil</keyword>
<gene>
    <name evidence="5" type="ORF">N0F65_002186</name>
</gene>
<dbReference type="PROSITE" id="PS00018">
    <property type="entry name" value="EF_HAND_1"/>
    <property type="match status" value="1"/>
</dbReference>
<feature type="compositionally biased region" description="Basic and acidic residues" evidence="3">
    <location>
        <begin position="250"/>
        <end position="264"/>
    </location>
</feature>
<feature type="domain" description="EF-hand" evidence="4">
    <location>
        <begin position="350"/>
        <end position="385"/>
    </location>
</feature>
<dbReference type="InterPro" id="IPR011992">
    <property type="entry name" value="EF-hand-dom_pair"/>
</dbReference>
<feature type="compositionally biased region" description="Polar residues" evidence="3">
    <location>
        <begin position="846"/>
        <end position="860"/>
    </location>
</feature>